<feature type="compositionally biased region" description="Basic and acidic residues" evidence="1">
    <location>
        <begin position="164"/>
        <end position="181"/>
    </location>
</feature>
<evidence type="ECO:0000313" key="3">
    <source>
        <dbReference type="Proteomes" id="UP001176941"/>
    </source>
</evidence>
<protein>
    <submittedName>
        <fullName evidence="2">Uncharacterized protein</fullName>
    </submittedName>
</protein>
<sequence>MWALNTHVCDFLRRPGDTVGRGCLQARGPQQPEAMGVTASIGSLGLWWSGTGSLTQRTSGGTPACPLQGTSVEKLPQEEPGRPAALLTWRGLQNNPLGYPERLPVPFPRVADSQPPTSDSMREERVISKAHQAPFNPSGGWVEVGGRGGKQTVCPLSSLQSPKSTHDGEGVTLESDKRLKF</sequence>
<name>A0ABN8ZXB3_RANTA</name>
<organism evidence="2 3">
    <name type="scientific">Rangifer tarandus platyrhynchus</name>
    <name type="common">Svalbard reindeer</name>
    <dbReference type="NCBI Taxonomy" id="3082113"/>
    <lineage>
        <taxon>Eukaryota</taxon>
        <taxon>Metazoa</taxon>
        <taxon>Chordata</taxon>
        <taxon>Craniata</taxon>
        <taxon>Vertebrata</taxon>
        <taxon>Euteleostomi</taxon>
        <taxon>Mammalia</taxon>
        <taxon>Eutheria</taxon>
        <taxon>Laurasiatheria</taxon>
        <taxon>Artiodactyla</taxon>
        <taxon>Ruminantia</taxon>
        <taxon>Pecora</taxon>
        <taxon>Cervidae</taxon>
        <taxon>Odocoileinae</taxon>
        <taxon>Rangifer</taxon>
    </lineage>
</organism>
<evidence type="ECO:0000313" key="2">
    <source>
        <dbReference type="EMBL" id="CAI9178183.1"/>
    </source>
</evidence>
<gene>
    <name evidence="2" type="ORF">MRATA1EN1_LOCUS27145</name>
</gene>
<proteinExistence type="predicted"/>
<accession>A0ABN8ZXB3</accession>
<keyword evidence="3" id="KW-1185">Reference proteome</keyword>
<reference evidence="2" key="1">
    <citation type="submission" date="2023-04" db="EMBL/GenBank/DDBJ databases">
        <authorList>
            <consortium name="ELIXIR-Norway"/>
        </authorList>
    </citation>
    <scope>NUCLEOTIDE SEQUENCE [LARGE SCALE GENOMIC DNA]</scope>
</reference>
<evidence type="ECO:0000256" key="1">
    <source>
        <dbReference type="SAM" id="MobiDB-lite"/>
    </source>
</evidence>
<dbReference type="Proteomes" id="UP001176941">
    <property type="component" value="Chromosome 7"/>
</dbReference>
<feature type="compositionally biased region" description="Polar residues" evidence="1">
    <location>
        <begin position="154"/>
        <end position="163"/>
    </location>
</feature>
<dbReference type="EMBL" id="OX459943">
    <property type="protein sequence ID" value="CAI9178183.1"/>
    <property type="molecule type" value="Genomic_DNA"/>
</dbReference>
<feature type="region of interest" description="Disordered" evidence="1">
    <location>
        <begin position="132"/>
        <end position="181"/>
    </location>
</feature>